<dbReference type="Proteomes" id="UP000237682">
    <property type="component" value="Unassembled WGS sequence"/>
</dbReference>
<dbReference type="InterPro" id="IPR029062">
    <property type="entry name" value="Class_I_gatase-like"/>
</dbReference>
<dbReference type="OrthoDB" id="9793422at2"/>
<feature type="chain" id="PRO_5015610419" evidence="1">
    <location>
        <begin position="23"/>
        <end position="366"/>
    </location>
</feature>
<dbReference type="SUPFAM" id="SSF52317">
    <property type="entry name" value="Class I glutamine amidotransferase-like"/>
    <property type="match status" value="1"/>
</dbReference>
<evidence type="ECO:0000313" key="3">
    <source>
        <dbReference type="EMBL" id="PRH83963.1"/>
    </source>
</evidence>
<dbReference type="EMBL" id="PUEJ01000017">
    <property type="protein sequence ID" value="PRH83963.1"/>
    <property type="molecule type" value="Genomic_DNA"/>
</dbReference>
<feature type="domain" description="DJ-1/PfpI" evidence="2">
    <location>
        <begin position="52"/>
        <end position="211"/>
    </location>
</feature>
<sequence length="366" mass="39767">MHRLLLKALFFLFMVVPISFHADKTPAAEMGAFRLPPAKPGRPRPLIAIVADNAGTETTDLMVPYGVLKEADVADVVIVSTHPGPVTLMPALTIQPDMTMRAFDALHPDGADIVIVPALHDDKNESVINWVREQAHRHAFIASICEGAWVAARAGVLDGRAATTHWYALAKIARTFPRIVWVRDRRYVVDRNVMTTTGVSASIPASLALIEALAGRARAESAAATIGGHAWKPTHDTSRFRLTAGHVWTVTKNALSPWRHEMLSIPATNGFDEIALALTADAWSRTYRSQAIIGPSKGLIRSRHGLILLPDAAPANKHPQLSLPRTRPTQALDEALTAIASRYGNATADLVALQLEYGRNDPQMAN</sequence>
<keyword evidence="1" id="KW-0732">Signal</keyword>
<dbReference type="PANTHER" id="PTHR43130:SF3">
    <property type="entry name" value="HTH-TYPE TRANSCRIPTIONAL REGULATOR RV1931C"/>
    <property type="match status" value="1"/>
</dbReference>
<accession>A0A2S9Q3M9</accession>
<proteinExistence type="predicted"/>
<dbReference type="Gene3D" id="3.40.50.880">
    <property type="match status" value="1"/>
</dbReference>
<dbReference type="AlphaFoldDB" id="A0A2S9Q3M9"/>
<keyword evidence="4" id="KW-1185">Reference proteome</keyword>
<dbReference type="Pfam" id="PF01965">
    <property type="entry name" value="DJ-1_PfpI"/>
    <property type="match status" value="1"/>
</dbReference>
<dbReference type="InterPro" id="IPR002818">
    <property type="entry name" value="DJ-1/PfpI"/>
</dbReference>
<comment type="caution">
    <text evidence="3">The sequence shown here is derived from an EMBL/GenBank/DDBJ whole genome shotgun (WGS) entry which is preliminary data.</text>
</comment>
<evidence type="ECO:0000259" key="2">
    <source>
        <dbReference type="Pfam" id="PF01965"/>
    </source>
</evidence>
<reference evidence="3 4" key="1">
    <citation type="submission" date="2018-02" db="EMBL/GenBank/DDBJ databases">
        <title>Whole genome sequencing of endophytic bacterium.</title>
        <authorList>
            <person name="Eedara R."/>
            <person name="Podile A.R."/>
        </authorList>
    </citation>
    <scope>NUCLEOTIDE SEQUENCE [LARGE SCALE GENOMIC DNA]</scope>
    <source>
        <strain evidence="3 4">RP1T</strain>
    </source>
</reference>
<evidence type="ECO:0000256" key="1">
    <source>
        <dbReference type="SAM" id="SignalP"/>
    </source>
</evidence>
<organism evidence="3 4">
    <name type="scientific">Labrys okinawensis</name>
    <dbReference type="NCBI Taxonomy" id="346911"/>
    <lineage>
        <taxon>Bacteria</taxon>
        <taxon>Pseudomonadati</taxon>
        <taxon>Pseudomonadota</taxon>
        <taxon>Alphaproteobacteria</taxon>
        <taxon>Hyphomicrobiales</taxon>
        <taxon>Xanthobacteraceae</taxon>
        <taxon>Labrys</taxon>
    </lineage>
</organism>
<name>A0A2S9Q3M9_9HYPH</name>
<gene>
    <name evidence="3" type="ORF">C5L14_29295</name>
</gene>
<dbReference type="PANTHER" id="PTHR43130">
    <property type="entry name" value="ARAC-FAMILY TRANSCRIPTIONAL REGULATOR"/>
    <property type="match status" value="1"/>
</dbReference>
<dbReference type="RefSeq" id="WP_105865598.1">
    <property type="nucleotide sequence ID" value="NZ_PUEJ01000017.1"/>
</dbReference>
<evidence type="ECO:0000313" key="4">
    <source>
        <dbReference type="Proteomes" id="UP000237682"/>
    </source>
</evidence>
<dbReference type="InterPro" id="IPR052158">
    <property type="entry name" value="INH-QAR"/>
</dbReference>
<feature type="signal peptide" evidence="1">
    <location>
        <begin position="1"/>
        <end position="22"/>
    </location>
</feature>
<protein>
    <submittedName>
        <fullName evidence="3">Thiamine biosynthesis protein ThiJ</fullName>
    </submittedName>
</protein>